<dbReference type="AlphaFoldDB" id="A0AAV9J830"/>
<evidence type="ECO:0000313" key="2">
    <source>
        <dbReference type="EMBL" id="KAK4540551.1"/>
    </source>
</evidence>
<name>A0AAV9J830_9PEZI</name>
<protein>
    <submittedName>
        <fullName evidence="2">Uncharacterized protein</fullName>
    </submittedName>
</protein>
<feature type="region of interest" description="Disordered" evidence="1">
    <location>
        <begin position="287"/>
        <end position="307"/>
    </location>
</feature>
<sequence>MTTGQFNVRGGQLSLQKLNTQSEASPAESFRHDSANDESSLKMQTCWEQTVCEALKIPDTYRHVAVLIVHWADYLDVDLKCGKEVKELNDLFAKRFNFHSNVLTLHDMKRPQAQLNHGITELILQHDGPCRSNLLIIYYTGHAVGVDNHALEVSGVRDPRNIAIGSVHEALASWNEAEKGLKDAEADVLMILDTCFAGNIFKGVSQDVRTFTVLAAAGRNMPTSPPGEHSFTRALIDSLQDQLDRPDPGPFTTFDLHCEIMRKRRNMSSQIFPRYAKRSSRFIKLAPLGGGRRPDEPQPPSPTRDTGHLTVRFAFQDTSTLELDALKRLANELSQGVLRSKLSINAIDWLGFKPSQNGTRVAQVARWRKAINLAVAYKRLSHAHGRKRERSIDPEDQDDPRKKHQQSSRSTLGALSPLSSGESELGSHQ</sequence>
<reference evidence="2 3" key="1">
    <citation type="submission" date="2021-11" db="EMBL/GenBank/DDBJ databases">
        <title>Black yeast isolated from Biological Soil Crust.</title>
        <authorList>
            <person name="Kurbessoian T."/>
        </authorList>
    </citation>
    <scope>NUCLEOTIDE SEQUENCE [LARGE SCALE GENOMIC DNA]</scope>
    <source>
        <strain evidence="2 3">CCFEE 5522</strain>
    </source>
</reference>
<comment type="caution">
    <text evidence="2">The sequence shown here is derived from an EMBL/GenBank/DDBJ whole genome shotgun (WGS) entry which is preliminary data.</text>
</comment>
<proteinExistence type="predicted"/>
<feature type="compositionally biased region" description="Low complexity" evidence="1">
    <location>
        <begin position="412"/>
        <end position="429"/>
    </location>
</feature>
<dbReference type="Proteomes" id="UP001324427">
    <property type="component" value="Unassembled WGS sequence"/>
</dbReference>
<gene>
    <name evidence="2" type="ORF">LTR36_009081</name>
</gene>
<organism evidence="2 3">
    <name type="scientific">Oleoguttula mirabilis</name>
    <dbReference type="NCBI Taxonomy" id="1507867"/>
    <lineage>
        <taxon>Eukaryota</taxon>
        <taxon>Fungi</taxon>
        <taxon>Dikarya</taxon>
        <taxon>Ascomycota</taxon>
        <taxon>Pezizomycotina</taxon>
        <taxon>Dothideomycetes</taxon>
        <taxon>Dothideomycetidae</taxon>
        <taxon>Mycosphaerellales</taxon>
        <taxon>Teratosphaeriaceae</taxon>
        <taxon>Oleoguttula</taxon>
    </lineage>
</organism>
<dbReference type="EMBL" id="JAVFHQ010000065">
    <property type="protein sequence ID" value="KAK4540551.1"/>
    <property type="molecule type" value="Genomic_DNA"/>
</dbReference>
<accession>A0AAV9J830</accession>
<feature type="region of interest" description="Disordered" evidence="1">
    <location>
        <begin position="382"/>
        <end position="429"/>
    </location>
</feature>
<evidence type="ECO:0000313" key="3">
    <source>
        <dbReference type="Proteomes" id="UP001324427"/>
    </source>
</evidence>
<keyword evidence="3" id="KW-1185">Reference proteome</keyword>
<evidence type="ECO:0000256" key="1">
    <source>
        <dbReference type="SAM" id="MobiDB-lite"/>
    </source>
</evidence>